<dbReference type="EMBL" id="CP071182">
    <property type="protein sequence ID" value="QSO48677.1"/>
    <property type="molecule type" value="Genomic_DNA"/>
</dbReference>
<dbReference type="InterPro" id="IPR052345">
    <property type="entry name" value="Rad_response_metalloprotease"/>
</dbReference>
<gene>
    <name evidence="2" type="ORF">JZ786_06845</name>
</gene>
<dbReference type="Proteomes" id="UP000663505">
    <property type="component" value="Chromosome"/>
</dbReference>
<reference evidence="2 3" key="1">
    <citation type="submission" date="2021-02" db="EMBL/GenBank/DDBJ databases">
        <title>Alicyclobacillus curvatus sp. nov. and Alicyclobacillus mengziensis sp. nov., two acidophilic bacteria isolated from acid mine drainage.</title>
        <authorList>
            <person name="Huang Y."/>
        </authorList>
    </citation>
    <scope>NUCLEOTIDE SEQUENCE [LARGE SCALE GENOMIC DNA]</scope>
    <source>
        <strain evidence="2 3">S30H14</strain>
    </source>
</reference>
<proteinExistence type="predicted"/>
<dbReference type="Gene3D" id="1.10.10.2910">
    <property type="match status" value="1"/>
</dbReference>
<dbReference type="PANTHER" id="PTHR43236">
    <property type="entry name" value="ANTITOXIN HIGA1"/>
    <property type="match status" value="1"/>
</dbReference>
<evidence type="ECO:0000259" key="1">
    <source>
        <dbReference type="Pfam" id="PF06114"/>
    </source>
</evidence>
<accession>A0A9X7Z7Q7</accession>
<name>A0A9X7Z7Q7_9BACL</name>
<evidence type="ECO:0000313" key="3">
    <source>
        <dbReference type="Proteomes" id="UP000663505"/>
    </source>
</evidence>
<protein>
    <submittedName>
        <fullName evidence="2">ImmA/IrrE family metallo-endopeptidase</fullName>
    </submittedName>
</protein>
<dbReference type="KEGG" id="afx:JZ786_06845"/>
<dbReference type="AlphaFoldDB" id="A0A9X7Z7Q7"/>
<dbReference type="RefSeq" id="WP_206658000.1">
    <property type="nucleotide sequence ID" value="NZ_CP071182.1"/>
</dbReference>
<sequence>MKTARMGTNARVCTMIENYQPSKLEWRILHCYRRRNIQSPSEIDIESFAKEAGIWVHHEPVESTHFAMIDDMYTIIVDNRLPHSQQRVELAHEFGHVLLHTGDQEVMCPDERKRQERQANYFAMYALAPTYLIAQHMVEDCSWQSQVVHLAEAFNVPLPFMDARLMLLTQDVYGLSAWTGHSGDMIRECTEDYDYSYRHPLDETLEYVIYNGEILGLRKRKSVWPL</sequence>
<feature type="domain" description="IrrE N-terminal-like" evidence="1">
    <location>
        <begin position="49"/>
        <end position="166"/>
    </location>
</feature>
<organism evidence="2 3">
    <name type="scientific">Alicyclobacillus mengziensis</name>
    <dbReference type="NCBI Taxonomy" id="2931921"/>
    <lineage>
        <taxon>Bacteria</taxon>
        <taxon>Bacillati</taxon>
        <taxon>Bacillota</taxon>
        <taxon>Bacilli</taxon>
        <taxon>Bacillales</taxon>
        <taxon>Alicyclobacillaceae</taxon>
        <taxon>Alicyclobacillus</taxon>
    </lineage>
</organism>
<dbReference type="PANTHER" id="PTHR43236:SF1">
    <property type="entry name" value="BLL7220 PROTEIN"/>
    <property type="match status" value="1"/>
</dbReference>
<dbReference type="Pfam" id="PF06114">
    <property type="entry name" value="Peptidase_M78"/>
    <property type="match status" value="1"/>
</dbReference>
<keyword evidence="3" id="KW-1185">Reference proteome</keyword>
<evidence type="ECO:0000313" key="2">
    <source>
        <dbReference type="EMBL" id="QSO48677.1"/>
    </source>
</evidence>
<dbReference type="InterPro" id="IPR010359">
    <property type="entry name" value="IrrE_HExxH"/>
</dbReference>